<evidence type="ECO:0000313" key="1">
    <source>
        <dbReference type="EMBL" id="JAH70699.1"/>
    </source>
</evidence>
<proteinExistence type="predicted"/>
<name>A0A0E9UXU1_ANGAN</name>
<dbReference type="EMBL" id="GBXM01037878">
    <property type="protein sequence ID" value="JAH70699.1"/>
    <property type="molecule type" value="Transcribed_RNA"/>
</dbReference>
<sequence>MCETSASVRLLGSTV</sequence>
<accession>A0A0E9UXU1</accession>
<protein>
    <submittedName>
        <fullName evidence="1">Uncharacterized protein</fullName>
    </submittedName>
</protein>
<organism evidence="1">
    <name type="scientific">Anguilla anguilla</name>
    <name type="common">European freshwater eel</name>
    <name type="synonym">Muraena anguilla</name>
    <dbReference type="NCBI Taxonomy" id="7936"/>
    <lineage>
        <taxon>Eukaryota</taxon>
        <taxon>Metazoa</taxon>
        <taxon>Chordata</taxon>
        <taxon>Craniata</taxon>
        <taxon>Vertebrata</taxon>
        <taxon>Euteleostomi</taxon>
        <taxon>Actinopterygii</taxon>
        <taxon>Neopterygii</taxon>
        <taxon>Teleostei</taxon>
        <taxon>Anguilliformes</taxon>
        <taxon>Anguillidae</taxon>
        <taxon>Anguilla</taxon>
    </lineage>
</organism>
<reference evidence="1" key="1">
    <citation type="submission" date="2014-11" db="EMBL/GenBank/DDBJ databases">
        <authorList>
            <person name="Amaro Gonzalez C."/>
        </authorList>
    </citation>
    <scope>NUCLEOTIDE SEQUENCE</scope>
</reference>
<reference evidence="1" key="2">
    <citation type="journal article" date="2015" name="Fish Shellfish Immunol.">
        <title>Early steps in the European eel (Anguilla anguilla)-Vibrio vulnificus interaction in the gills: Role of the RtxA13 toxin.</title>
        <authorList>
            <person name="Callol A."/>
            <person name="Pajuelo D."/>
            <person name="Ebbesson L."/>
            <person name="Teles M."/>
            <person name="MacKenzie S."/>
            <person name="Amaro C."/>
        </authorList>
    </citation>
    <scope>NUCLEOTIDE SEQUENCE</scope>
</reference>